<dbReference type="EMBL" id="DRXS01000066">
    <property type="protein sequence ID" value="HHR40427.1"/>
    <property type="molecule type" value="Genomic_DNA"/>
</dbReference>
<reference evidence="1" key="1">
    <citation type="journal article" date="2020" name="mSystems">
        <title>Genome- and Community-Level Interaction Insights into Carbon Utilization and Element Cycling Functions of Hydrothermarchaeota in Hydrothermal Sediment.</title>
        <authorList>
            <person name="Zhou Z."/>
            <person name="Liu Y."/>
            <person name="Xu W."/>
            <person name="Pan J."/>
            <person name="Luo Z.H."/>
            <person name="Li M."/>
        </authorList>
    </citation>
    <scope>NUCLEOTIDE SEQUENCE [LARGE SCALE GENOMIC DNA]</scope>
    <source>
        <strain evidence="1">SpSt-1084</strain>
    </source>
</reference>
<evidence type="ECO:0000313" key="1">
    <source>
        <dbReference type="EMBL" id="HHR40427.1"/>
    </source>
</evidence>
<accession>A0A7C5U6U7</accession>
<dbReference type="AlphaFoldDB" id="A0A7C5U6U7"/>
<name>A0A7C5U6U7_CALS0</name>
<organism evidence="1">
    <name type="scientific">Caldiarchaeum subterraneum</name>
    <dbReference type="NCBI Taxonomy" id="311458"/>
    <lineage>
        <taxon>Archaea</taxon>
        <taxon>Nitrososphaerota</taxon>
        <taxon>Candidatus Caldarchaeales</taxon>
        <taxon>Candidatus Caldarchaeaceae</taxon>
        <taxon>Candidatus Caldarchaeum</taxon>
    </lineage>
</organism>
<gene>
    <name evidence="1" type="ORF">ENM42_01210</name>
</gene>
<protein>
    <submittedName>
        <fullName evidence="1">Uncharacterized protein</fullName>
    </submittedName>
</protein>
<comment type="caution">
    <text evidence="1">The sequence shown here is derived from an EMBL/GenBank/DDBJ whole genome shotgun (WGS) entry which is preliminary data.</text>
</comment>
<sequence length="147" mass="16574">MESCVEGHDNIYHGAVNIYDGRELLKVIDVWRCRRCGVMRVGLRGPDVLGSSEGMLPEIESGRHWVLLVCRASGEPCFEVLQLRDEDTFTHKCAEEEETFYYIRGKGLFYGVDGPPATGCMVYELSKIVRGYVDISKTPPEVVSLIR</sequence>
<proteinExistence type="predicted"/>